<name>A0A9N9M9N4_9CUCU</name>
<evidence type="ECO:0000313" key="2">
    <source>
        <dbReference type="EMBL" id="CAG9760248.1"/>
    </source>
</evidence>
<sequence>MYKLLTEQNNAQTQKLTKQIQESESNVTRKFNSFNRKIEKIHEKNVSFERKIRRNNILLFGFNSENCNSLIKDTLAKLNELFGTNIRESDINNLYKLGRKGDSPILIEFLSYLKKSELFKDAEKLRALKNTGYAISNDLCNEDREELKIIKKHFKKARDEEKQVKIKGLTLELEGKIYTAKQLEQSDTDTDSGGSNNYSEPSSLEEEEEEVIEEEYRNKTNKTEECRPEKAKKKRKKSKTPSPIGAHTRSNKKRR</sequence>
<dbReference type="Proteomes" id="UP001152799">
    <property type="component" value="Chromosome 1"/>
</dbReference>
<protein>
    <submittedName>
        <fullName evidence="2">Uncharacterized protein</fullName>
    </submittedName>
</protein>
<feature type="compositionally biased region" description="Basic and acidic residues" evidence="1">
    <location>
        <begin position="214"/>
        <end position="229"/>
    </location>
</feature>
<keyword evidence="3" id="KW-1185">Reference proteome</keyword>
<feature type="region of interest" description="Disordered" evidence="1">
    <location>
        <begin position="182"/>
        <end position="255"/>
    </location>
</feature>
<feature type="compositionally biased region" description="Acidic residues" evidence="1">
    <location>
        <begin position="203"/>
        <end position="213"/>
    </location>
</feature>
<organism evidence="2 3">
    <name type="scientific">Ceutorhynchus assimilis</name>
    <name type="common">cabbage seed weevil</name>
    <dbReference type="NCBI Taxonomy" id="467358"/>
    <lineage>
        <taxon>Eukaryota</taxon>
        <taxon>Metazoa</taxon>
        <taxon>Ecdysozoa</taxon>
        <taxon>Arthropoda</taxon>
        <taxon>Hexapoda</taxon>
        <taxon>Insecta</taxon>
        <taxon>Pterygota</taxon>
        <taxon>Neoptera</taxon>
        <taxon>Endopterygota</taxon>
        <taxon>Coleoptera</taxon>
        <taxon>Polyphaga</taxon>
        <taxon>Cucujiformia</taxon>
        <taxon>Curculionidae</taxon>
        <taxon>Ceutorhynchinae</taxon>
        <taxon>Ceutorhynchus</taxon>
    </lineage>
</organism>
<reference evidence="2" key="1">
    <citation type="submission" date="2022-01" db="EMBL/GenBank/DDBJ databases">
        <authorList>
            <person name="King R."/>
        </authorList>
    </citation>
    <scope>NUCLEOTIDE SEQUENCE</scope>
</reference>
<evidence type="ECO:0000256" key="1">
    <source>
        <dbReference type="SAM" id="MobiDB-lite"/>
    </source>
</evidence>
<accession>A0A9N9M9N4</accession>
<feature type="compositionally biased region" description="Basic residues" evidence="1">
    <location>
        <begin position="230"/>
        <end position="239"/>
    </location>
</feature>
<dbReference type="OrthoDB" id="6780253at2759"/>
<dbReference type="EMBL" id="OU892277">
    <property type="protein sequence ID" value="CAG9760248.1"/>
    <property type="molecule type" value="Genomic_DNA"/>
</dbReference>
<proteinExistence type="predicted"/>
<evidence type="ECO:0000313" key="3">
    <source>
        <dbReference type="Proteomes" id="UP001152799"/>
    </source>
</evidence>
<dbReference type="AlphaFoldDB" id="A0A9N9M9N4"/>
<gene>
    <name evidence="2" type="ORF">CEUTPL_LOCUS984</name>
</gene>